<dbReference type="EMBL" id="LN890574">
    <property type="protein sequence ID" value="CUS24467.1"/>
    <property type="molecule type" value="Genomic_DNA"/>
</dbReference>
<keyword evidence="2" id="KW-1185">Reference proteome</keyword>
<evidence type="ECO:0000313" key="1">
    <source>
        <dbReference type="EMBL" id="CUS24467.1"/>
    </source>
</evidence>
<name>A0A0P1KWW6_9SACH</name>
<protein>
    <submittedName>
        <fullName evidence="1">LAQU0S16e02366g1_1</fullName>
    </submittedName>
</protein>
<proteinExistence type="predicted"/>
<gene>
    <name evidence="1" type="ORF">LAQU0_S16e02366g</name>
</gene>
<organism evidence="1 2">
    <name type="scientific">Lachancea quebecensis</name>
    <dbReference type="NCBI Taxonomy" id="1654605"/>
    <lineage>
        <taxon>Eukaryota</taxon>
        <taxon>Fungi</taxon>
        <taxon>Dikarya</taxon>
        <taxon>Ascomycota</taxon>
        <taxon>Saccharomycotina</taxon>
        <taxon>Saccharomycetes</taxon>
        <taxon>Saccharomycetales</taxon>
        <taxon>Saccharomycetaceae</taxon>
        <taxon>Lachancea</taxon>
    </lineage>
</organism>
<reference evidence="2" key="1">
    <citation type="submission" date="2015-10" db="EMBL/GenBank/DDBJ databases">
        <authorList>
            <person name="Devillers H."/>
        </authorList>
    </citation>
    <scope>NUCLEOTIDE SEQUENCE [LARGE SCALE GENOMIC DNA]</scope>
</reference>
<dbReference type="AlphaFoldDB" id="A0A0P1KWW6"/>
<evidence type="ECO:0000313" key="2">
    <source>
        <dbReference type="Proteomes" id="UP000236544"/>
    </source>
</evidence>
<dbReference type="Proteomes" id="UP000236544">
    <property type="component" value="Unassembled WGS sequence"/>
</dbReference>
<accession>A0A0P1KWW6</accession>
<sequence>MKPPCRSNPVSLLNTKLLCVPKGYVTKQSRSSKNQDVVVRTKDACHHAAVSSSSKPPYKHYPMATPQVEASRTSQLVFLNKNSKLAALQEKQNVYLSGGIELLLNLPFQILPTTKTTFSCALRFLHQFRVINDRSNALPVLHHLESRSNYKVALSNRIRT</sequence>